<dbReference type="SUPFAM" id="SSF81653">
    <property type="entry name" value="Calcium ATPase, transduction domain A"/>
    <property type="match status" value="1"/>
</dbReference>
<dbReference type="EMBL" id="KE346370">
    <property type="protein sequence ID" value="KJE95904.1"/>
    <property type="molecule type" value="Genomic_DNA"/>
</dbReference>
<feature type="transmembrane region" description="Helical" evidence="8">
    <location>
        <begin position="1514"/>
        <end position="1533"/>
    </location>
</feature>
<reference evidence="11" key="1">
    <citation type="submission" date="2011-02" db="EMBL/GenBank/DDBJ databases">
        <title>The Genome Sequence of Capsaspora owczarzaki ATCC 30864.</title>
        <authorList>
            <person name="Russ C."/>
            <person name="Cuomo C."/>
            <person name="Burger G."/>
            <person name="Gray M.W."/>
            <person name="Holland P.W.H."/>
            <person name="King N."/>
            <person name="Lang F.B.F."/>
            <person name="Roger A.J."/>
            <person name="Ruiz-Trillo I."/>
            <person name="Young S.K."/>
            <person name="Zeng Q."/>
            <person name="Gargeya S."/>
            <person name="Alvarado L."/>
            <person name="Berlin A."/>
            <person name="Chapman S.B."/>
            <person name="Chen Z."/>
            <person name="Freedman E."/>
            <person name="Gellesch M."/>
            <person name="Goldberg J."/>
            <person name="Griggs A."/>
            <person name="Gujja S."/>
            <person name="Heilman E."/>
            <person name="Heiman D."/>
            <person name="Howarth C."/>
            <person name="Mehta T."/>
            <person name="Neiman D."/>
            <person name="Pearson M."/>
            <person name="Roberts A."/>
            <person name="Saif S."/>
            <person name="Shea T."/>
            <person name="Shenoy N."/>
            <person name="Sisk P."/>
            <person name="Stolte C."/>
            <person name="Sykes S."/>
            <person name="White J."/>
            <person name="Yandava C."/>
            <person name="Haas B."/>
            <person name="Nusbaum C."/>
            <person name="Birren B."/>
        </authorList>
    </citation>
    <scope>NUCLEOTIDE SEQUENCE</scope>
    <source>
        <strain evidence="11">ATCC 30864</strain>
    </source>
</reference>
<dbReference type="GO" id="GO:0005391">
    <property type="term" value="F:P-type sodium:potassium-exchanging transporter activity"/>
    <property type="evidence" value="ECO:0007669"/>
    <property type="project" value="TreeGrafter"/>
</dbReference>
<dbReference type="GO" id="GO:0006883">
    <property type="term" value="P:intracellular sodium ion homeostasis"/>
    <property type="evidence" value="ECO:0007669"/>
    <property type="project" value="TreeGrafter"/>
</dbReference>
<dbReference type="Pfam" id="PF00122">
    <property type="entry name" value="E1-E2_ATPase"/>
    <property type="match status" value="1"/>
</dbReference>
<name>A0A0D2X4E2_CAPO3</name>
<evidence type="ECO:0000259" key="9">
    <source>
        <dbReference type="SMART" id="SM00831"/>
    </source>
</evidence>
<dbReference type="SUPFAM" id="SSF81665">
    <property type="entry name" value="Calcium ATPase, transmembrane domain M"/>
    <property type="match status" value="1"/>
</dbReference>
<dbReference type="GO" id="GO:0030007">
    <property type="term" value="P:intracellular potassium ion homeostasis"/>
    <property type="evidence" value="ECO:0007669"/>
    <property type="project" value="TreeGrafter"/>
</dbReference>
<evidence type="ECO:0000256" key="1">
    <source>
        <dbReference type="ARBA" id="ARBA00004141"/>
    </source>
</evidence>
<dbReference type="SMART" id="SM00831">
    <property type="entry name" value="Cation_ATPase_N"/>
    <property type="match status" value="1"/>
</dbReference>
<accession>A0A0D2X4E2</accession>
<dbReference type="InterPro" id="IPR008250">
    <property type="entry name" value="ATPase_P-typ_transduc_dom_A_sf"/>
</dbReference>
<feature type="transmembrane region" description="Helical" evidence="8">
    <location>
        <begin position="1397"/>
        <end position="1419"/>
    </location>
</feature>
<dbReference type="Pfam" id="PF13246">
    <property type="entry name" value="Cation_ATPase"/>
    <property type="match status" value="1"/>
</dbReference>
<feature type="compositionally biased region" description="Low complexity" evidence="7">
    <location>
        <begin position="1231"/>
        <end position="1251"/>
    </location>
</feature>
<dbReference type="GO" id="GO:0005886">
    <property type="term" value="C:plasma membrane"/>
    <property type="evidence" value="ECO:0007669"/>
    <property type="project" value="TreeGrafter"/>
</dbReference>
<keyword evidence="3" id="KW-0547">Nucleotide-binding</keyword>
<dbReference type="PhylomeDB" id="A0A0D2X4E2"/>
<dbReference type="InterPro" id="IPR023214">
    <property type="entry name" value="HAD_sf"/>
</dbReference>
<dbReference type="GO" id="GO:0005524">
    <property type="term" value="F:ATP binding"/>
    <property type="evidence" value="ECO:0007669"/>
    <property type="project" value="UniProtKB-KW"/>
</dbReference>
<evidence type="ECO:0000256" key="5">
    <source>
        <dbReference type="ARBA" id="ARBA00022989"/>
    </source>
</evidence>
<dbReference type="InterPro" id="IPR059000">
    <property type="entry name" value="ATPase_P-type_domA"/>
</dbReference>
<dbReference type="GO" id="GO:0016887">
    <property type="term" value="F:ATP hydrolysis activity"/>
    <property type="evidence" value="ECO:0007669"/>
    <property type="project" value="InterPro"/>
</dbReference>
<evidence type="ECO:0000313" key="10">
    <source>
        <dbReference type="EMBL" id="KJE95904.1"/>
    </source>
</evidence>
<dbReference type="PRINTS" id="PR00121">
    <property type="entry name" value="NAKATPASE"/>
</dbReference>
<feature type="region of interest" description="Disordered" evidence="7">
    <location>
        <begin position="1193"/>
        <end position="1213"/>
    </location>
</feature>
<dbReference type="Proteomes" id="UP000008743">
    <property type="component" value="Unassembled WGS sequence"/>
</dbReference>
<feature type="compositionally biased region" description="Low complexity" evidence="7">
    <location>
        <begin position="426"/>
        <end position="437"/>
    </location>
</feature>
<dbReference type="InParanoid" id="A0A0D2X4E2"/>
<dbReference type="PANTHER" id="PTHR43294:SF20">
    <property type="entry name" value="P-TYPE ATPASE"/>
    <property type="match status" value="1"/>
</dbReference>
<feature type="transmembrane region" description="Helical" evidence="8">
    <location>
        <begin position="1439"/>
        <end position="1464"/>
    </location>
</feature>
<dbReference type="OrthoDB" id="116380at2759"/>
<evidence type="ECO:0000256" key="8">
    <source>
        <dbReference type="SAM" id="Phobius"/>
    </source>
</evidence>
<dbReference type="SUPFAM" id="SSF56784">
    <property type="entry name" value="HAD-like"/>
    <property type="match status" value="1"/>
</dbReference>
<dbReference type="GO" id="GO:0036376">
    <property type="term" value="P:sodium ion export across plasma membrane"/>
    <property type="evidence" value="ECO:0007669"/>
    <property type="project" value="TreeGrafter"/>
</dbReference>
<keyword evidence="2 8" id="KW-0812">Transmembrane</keyword>
<keyword evidence="11" id="KW-1185">Reference proteome</keyword>
<sequence>MSSRSPRSNKPDTDANSTRFARLTAASGSTAAAAAGGHPRPRATDDDDERALISRQTARKRRAENYLREAIPLLQDEDHRDVPAGGPTTLAEAVQLFESRRANNNAAASASTASTLTSSPAAAAASLPRHLTPNSDIAASSDSAIVHLGKFFDACVRDKVVSLPGKPIAIPLCSLLVRLAGSKSGSIVSPRLTSSAPLALELFLCFAVQVADFQEAVERLSVNDLAGLRFHRHIAEIDDAARSVLGIKQDQARLVFRFGTKTKDGSGSGTHPTTPDGGVVMMNSPDFAAFGLPSPAMGGGGALDDFTSNRSFAGGAHLSSPSNRAGAGQDAHEQPDRNRHGRTPCSAGEVTAFSRSLVASADDCVTSRSQWRLPRLIVFLTTNYAKFADYRKFIDPSAHDRVRELLDAILAPSSSHATPRTGKSGGTPATPAAAAAPPKSPGKADEPVIVSSPIPPAATPSSLHPDEADADEEDEHIATLPLAATLQSTDHFPPQGNYVEDDVSTVLEVFGTDARNGLPLSEIERRRAHYGPNALPKPQKPGILSMLWAQITNFMVLILIAAAAVSCGIGDYKAGITLFAVVVINVATGFSQDYKAEKALDALLKFSVPVATVVRNGVTQDIPAAELVPGDVVVLEEGDQIPADLRLIEAVGLSVVEAPLTGEPVAVEKNTAAIRDKVTAVGDRINLAFMSTVVNRGRGRGVVVCIGTNTEIGRISTNITQSKPPQTPLQSKLDRLGKILVAFAVVLCGLVIGIGIGRGRDSEEMVKVGVSLAVSAIPEGLVAVTTVTMALGVQRMARNHAIVRKLAAVEALGSVTTICSDKTGTLTVGKMSATKLWTHPQMLSITGSANTPVGTFAQDGTAGTISRDDFAESTRRALMVCALCNNSSAYLNPETGVWDLLGDSTEVALNLAALKADLGKDAWTGGVALGGQRMSFVHEFAFDSDRKRMSVVYKLGDGPFLVLAKGAPEAVLKSCNFLESNGKRIPISSEGDGAARAALAEIEARGAAMAQLGLRVLALAIGERPHTATDEELHNVEFVEGGGLALVGLIGLMDPPRDGVQEAIAKCHGAGVKVSMITGDHPSTARAIALSLGIIVEGLHATDSAAAPMPRVPSSGKLEPTSSSLALTLSSTTGAIKNVVFDPNTADIESDSDDEIEAAAAPSSAAGGLTNFASNRSIVDVVRGAMGRPTAAAAAAAAGSQPPQRQASQSHSEVTGWRRFVPFGLADRRGSTSSSASSGSSDSESNNRSSTAIQGGIDRVLRGHEIDELMAADKLVTLNPFPSVFARVSPENKLQIVTALQTRGEVAAMTGDGVNDAAALRKSDCGVAMGIAGTDITKQAADIVLADDNFTTIVTAIEEGRRVYDNIRKFILYLLSCNVAEILCMLFAVIIDLPIPFTPLMILYANIVADIPPSIVLGFDSPEKDVMTRPPRDPKRGILTLRTIVVIMLQGASMCTIALIGLHVADVPLGWDTPTTQTFCFTLLTSTQLFHAFLSRSQSMSIFQANPFNNYQLLAAVALSFVFLIMGIYIPGFNSALDMVPLGGTAWAMILLGVFVHTLLSEFIKIYLRYKRRKTTRALLHHFQMQEMNSSGATTKPMFYNDL</sequence>
<keyword evidence="4" id="KW-0067">ATP-binding</keyword>
<feature type="transmembrane region" description="Helical" evidence="8">
    <location>
        <begin position="547"/>
        <end position="566"/>
    </location>
</feature>
<feature type="region of interest" description="Disordered" evidence="7">
    <location>
        <begin position="1"/>
        <end position="50"/>
    </location>
</feature>
<feature type="region of interest" description="Disordered" evidence="7">
    <location>
        <begin position="1226"/>
        <end position="1255"/>
    </location>
</feature>
<dbReference type="GO" id="GO:1990573">
    <property type="term" value="P:potassium ion import across plasma membrane"/>
    <property type="evidence" value="ECO:0007669"/>
    <property type="project" value="TreeGrafter"/>
</dbReference>
<organism evidence="10 11">
    <name type="scientific">Capsaspora owczarzaki (strain ATCC 30864)</name>
    <dbReference type="NCBI Taxonomy" id="595528"/>
    <lineage>
        <taxon>Eukaryota</taxon>
        <taxon>Filasterea</taxon>
        <taxon>Capsaspora</taxon>
    </lineage>
</organism>
<evidence type="ECO:0000256" key="7">
    <source>
        <dbReference type="SAM" id="MobiDB-lite"/>
    </source>
</evidence>
<dbReference type="Gene3D" id="1.20.1110.10">
    <property type="entry name" value="Calcium-transporting ATPase, transmembrane domain"/>
    <property type="match status" value="4"/>
</dbReference>
<keyword evidence="5 8" id="KW-1133">Transmembrane helix</keyword>
<dbReference type="InterPro" id="IPR004014">
    <property type="entry name" value="ATPase_P-typ_cation-transptr_N"/>
</dbReference>
<proteinExistence type="predicted"/>
<feature type="domain" description="Cation-transporting P-type ATPase N-terminal" evidence="9">
    <location>
        <begin position="497"/>
        <end position="571"/>
    </location>
</feature>
<evidence type="ECO:0000313" key="11">
    <source>
        <dbReference type="Proteomes" id="UP000008743"/>
    </source>
</evidence>
<dbReference type="PANTHER" id="PTHR43294">
    <property type="entry name" value="SODIUM/POTASSIUM-TRANSPORTING ATPASE SUBUNIT ALPHA"/>
    <property type="match status" value="1"/>
</dbReference>
<feature type="transmembrane region" description="Helical" evidence="8">
    <location>
        <begin position="1545"/>
        <end position="1568"/>
    </location>
</feature>
<dbReference type="Gene3D" id="3.40.50.1000">
    <property type="entry name" value="HAD superfamily/HAD-like"/>
    <property type="match status" value="1"/>
</dbReference>
<dbReference type="Gene3D" id="3.40.1110.10">
    <property type="entry name" value="Calcium-transporting ATPase, cytoplasmic domain N"/>
    <property type="match status" value="1"/>
</dbReference>
<dbReference type="SUPFAM" id="SSF81660">
    <property type="entry name" value="Metal cation-transporting ATPase, ATP-binding domain N"/>
    <property type="match status" value="1"/>
</dbReference>
<dbReference type="PRINTS" id="PR00119">
    <property type="entry name" value="CATATPASE"/>
</dbReference>
<dbReference type="eggNOG" id="KOG0202">
    <property type="taxonomic scope" value="Eukaryota"/>
</dbReference>
<dbReference type="InterPro" id="IPR018303">
    <property type="entry name" value="ATPase_P-typ_P_site"/>
</dbReference>
<dbReference type="InterPro" id="IPR023298">
    <property type="entry name" value="ATPase_P-typ_TM_dom_sf"/>
</dbReference>
<feature type="transmembrane region" description="Helical" evidence="8">
    <location>
        <begin position="1370"/>
        <end position="1391"/>
    </location>
</feature>
<protein>
    <recommendedName>
        <fullName evidence="9">Cation-transporting P-type ATPase N-terminal domain-containing protein</fullName>
    </recommendedName>
</protein>
<dbReference type="NCBIfam" id="TIGR01494">
    <property type="entry name" value="ATPase_P-type"/>
    <property type="match status" value="2"/>
</dbReference>
<feature type="transmembrane region" description="Helical" evidence="8">
    <location>
        <begin position="768"/>
        <end position="791"/>
    </location>
</feature>
<dbReference type="InterPro" id="IPR006068">
    <property type="entry name" value="ATPase_P-typ_cation-transptr_C"/>
</dbReference>
<feature type="transmembrane region" description="Helical" evidence="8">
    <location>
        <begin position="739"/>
        <end position="756"/>
    </location>
</feature>
<dbReference type="InterPro" id="IPR036412">
    <property type="entry name" value="HAD-like_sf"/>
</dbReference>
<feature type="compositionally biased region" description="Low complexity" evidence="7">
    <location>
        <begin position="21"/>
        <end position="38"/>
    </location>
</feature>
<feature type="region of interest" description="Disordered" evidence="7">
    <location>
        <begin position="314"/>
        <end position="346"/>
    </location>
</feature>
<feature type="region of interest" description="Disordered" evidence="7">
    <location>
        <begin position="413"/>
        <end position="474"/>
    </location>
</feature>
<evidence type="ECO:0000256" key="3">
    <source>
        <dbReference type="ARBA" id="ARBA00022741"/>
    </source>
</evidence>
<dbReference type="GO" id="GO:1902600">
    <property type="term" value="P:proton transmembrane transport"/>
    <property type="evidence" value="ECO:0007669"/>
    <property type="project" value="TreeGrafter"/>
</dbReference>
<gene>
    <name evidence="10" type="ORF">CAOG_009975</name>
</gene>
<dbReference type="InterPro" id="IPR050510">
    <property type="entry name" value="Cation_transp_ATPase_P-type"/>
</dbReference>
<evidence type="ECO:0000256" key="4">
    <source>
        <dbReference type="ARBA" id="ARBA00022840"/>
    </source>
</evidence>
<feature type="compositionally biased region" description="Low complexity" evidence="7">
    <location>
        <begin position="1193"/>
        <end position="1210"/>
    </location>
</feature>
<feature type="compositionally biased region" description="Polar residues" evidence="7">
    <location>
        <begin position="1"/>
        <end position="19"/>
    </location>
</feature>
<feature type="transmembrane region" description="Helical" evidence="8">
    <location>
        <begin position="1476"/>
        <end position="1494"/>
    </location>
</feature>
<dbReference type="InterPro" id="IPR023299">
    <property type="entry name" value="ATPase_P-typ_cyto_dom_N"/>
</dbReference>
<dbReference type="PROSITE" id="PS00154">
    <property type="entry name" value="ATPASE_E1_E2"/>
    <property type="match status" value="1"/>
</dbReference>
<keyword evidence="6 8" id="KW-0472">Membrane</keyword>
<evidence type="ECO:0000256" key="6">
    <source>
        <dbReference type="ARBA" id="ARBA00023136"/>
    </source>
</evidence>
<dbReference type="Pfam" id="PF00689">
    <property type="entry name" value="Cation_ATPase_C"/>
    <property type="match status" value="1"/>
</dbReference>
<dbReference type="InterPro" id="IPR001757">
    <property type="entry name" value="P_typ_ATPase"/>
</dbReference>
<evidence type="ECO:0000256" key="2">
    <source>
        <dbReference type="ARBA" id="ARBA00022692"/>
    </source>
</evidence>
<dbReference type="STRING" id="595528.A0A0D2X4E2"/>
<dbReference type="Pfam" id="PF00690">
    <property type="entry name" value="Cation_ATPase_N"/>
    <property type="match status" value="1"/>
</dbReference>
<comment type="subcellular location">
    <subcellularLocation>
        <location evidence="1">Membrane</location>
        <topology evidence="1">Multi-pass membrane protein</topology>
    </subcellularLocation>
</comment>